<organism evidence="2 3">
    <name type="scientific">Bermanella marisrubri</name>
    <dbReference type="NCBI Taxonomy" id="207949"/>
    <lineage>
        <taxon>Bacteria</taxon>
        <taxon>Pseudomonadati</taxon>
        <taxon>Pseudomonadota</taxon>
        <taxon>Gammaproteobacteria</taxon>
        <taxon>Oceanospirillales</taxon>
        <taxon>Oceanospirillaceae</taxon>
        <taxon>Bermanella</taxon>
    </lineage>
</organism>
<evidence type="ECO:0000256" key="1">
    <source>
        <dbReference type="SAM" id="SignalP"/>
    </source>
</evidence>
<proteinExistence type="predicted"/>
<comment type="caution">
    <text evidence="2">The sequence shown here is derived from an EMBL/GenBank/DDBJ whole genome shotgun (WGS) entry which is preliminary data.</text>
</comment>
<dbReference type="STRING" id="207949.RED65_09844"/>
<sequence>MRRVNLLVMLAILSACKASEEAIACAASDYWECSVDAVVVESLGANSYAVSGCEKEMHVSCKGPSDGCIIKADAGVLPTRQCIE</sequence>
<protein>
    <recommendedName>
        <fullName evidence="4">Lipoprotein</fullName>
    </recommendedName>
</protein>
<gene>
    <name evidence="2" type="ORF">RED65_09844</name>
</gene>
<dbReference type="Proteomes" id="UP000004263">
    <property type="component" value="Unassembled WGS sequence"/>
</dbReference>
<accession>Q1N6A7</accession>
<keyword evidence="3" id="KW-1185">Reference proteome</keyword>
<evidence type="ECO:0008006" key="4">
    <source>
        <dbReference type="Google" id="ProtNLM"/>
    </source>
</evidence>
<dbReference type="EMBL" id="AAQH01000001">
    <property type="protein sequence ID" value="EAT13685.1"/>
    <property type="molecule type" value="Genomic_DNA"/>
</dbReference>
<feature type="chain" id="PRO_5004195025" description="Lipoprotein" evidence="1">
    <location>
        <begin position="18"/>
        <end position="84"/>
    </location>
</feature>
<reference evidence="2 3" key="1">
    <citation type="submission" date="2006-03" db="EMBL/GenBank/DDBJ databases">
        <authorList>
            <person name="Pinhassi J."/>
            <person name="Pedros-Alio C."/>
            <person name="Ferriera S."/>
            <person name="Johnson J."/>
            <person name="Kravitz S."/>
            <person name="Halpern A."/>
            <person name="Remington K."/>
            <person name="Beeson K."/>
            <person name="Tran B."/>
            <person name="Rogers Y.-H."/>
            <person name="Friedman R."/>
            <person name="Venter J.C."/>
        </authorList>
    </citation>
    <scope>NUCLEOTIDE SEQUENCE [LARGE SCALE GENOMIC DNA]</scope>
    <source>
        <strain evidence="2 3">RED65</strain>
    </source>
</reference>
<feature type="signal peptide" evidence="1">
    <location>
        <begin position="1"/>
        <end position="17"/>
    </location>
</feature>
<evidence type="ECO:0000313" key="3">
    <source>
        <dbReference type="Proteomes" id="UP000004263"/>
    </source>
</evidence>
<evidence type="ECO:0000313" key="2">
    <source>
        <dbReference type="EMBL" id="EAT13685.1"/>
    </source>
</evidence>
<keyword evidence="1" id="KW-0732">Signal</keyword>
<name>Q1N6A7_9GAMM</name>
<dbReference type="HOGENOM" id="CLU_2520913_0_0_6"/>
<dbReference type="AlphaFoldDB" id="Q1N6A7"/>
<dbReference type="PROSITE" id="PS51257">
    <property type="entry name" value="PROKAR_LIPOPROTEIN"/>
    <property type="match status" value="1"/>
</dbReference>
<dbReference type="RefSeq" id="WP_007017106.1">
    <property type="nucleotide sequence ID" value="NZ_CH724113.1"/>
</dbReference>